<feature type="compositionally biased region" description="Polar residues" evidence="1">
    <location>
        <begin position="176"/>
        <end position="188"/>
    </location>
</feature>
<dbReference type="PANTHER" id="PTHR47487">
    <property type="entry name" value="OS06G0651300 PROTEIN-RELATED"/>
    <property type="match status" value="1"/>
</dbReference>
<organism evidence="3 4">
    <name type="scientific">Heracleum sosnowskyi</name>
    <dbReference type="NCBI Taxonomy" id="360622"/>
    <lineage>
        <taxon>Eukaryota</taxon>
        <taxon>Viridiplantae</taxon>
        <taxon>Streptophyta</taxon>
        <taxon>Embryophyta</taxon>
        <taxon>Tracheophyta</taxon>
        <taxon>Spermatophyta</taxon>
        <taxon>Magnoliopsida</taxon>
        <taxon>eudicotyledons</taxon>
        <taxon>Gunneridae</taxon>
        <taxon>Pentapetalae</taxon>
        <taxon>asterids</taxon>
        <taxon>campanulids</taxon>
        <taxon>Apiales</taxon>
        <taxon>Apiaceae</taxon>
        <taxon>Apioideae</taxon>
        <taxon>apioid superclade</taxon>
        <taxon>Tordylieae</taxon>
        <taxon>Tordyliinae</taxon>
        <taxon>Heracleum</taxon>
    </lineage>
</organism>
<feature type="region of interest" description="Disordered" evidence="1">
    <location>
        <begin position="302"/>
        <end position="333"/>
    </location>
</feature>
<feature type="region of interest" description="Disordered" evidence="1">
    <location>
        <begin position="175"/>
        <end position="210"/>
    </location>
</feature>
<evidence type="ECO:0000256" key="1">
    <source>
        <dbReference type="SAM" id="MobiDB-lite"/>
    </source>
</evidence>
<keyword evidence="4" id="KW-1185">Reference proteome</keyword>
<comment type="caution">
    <text evidence="3">The sequence shown here is derived from an EMBL/GenBank/DDBJ whole genome shotgun (WGS) entry which is preliminary data.</text>
</comment>
<reference evidence="3" key="1">
    <citation type="submission" date="2023-02" db="EMBL/GenBank/DDBJ databases">
        <title>Genome of toxic invasive species Heracleum sosnowskyi carries increased number of genes despite the absence of recent whole-genome duplications.</title>
        <authorList>
            <person name="Schelkunov M."/>
            <person name="Shtratnikova V."/>
            <person name="Makarenko M."/>
            <person name="Klepikova A."/>
            <person name="Omelchenko D."/>
            <person name="Novikova G."/>
            <person name="Obukhova E."/>
            <person name="Bogdanov V."/>
            <person name="Penin A."/>
            <person name="Logacheva M."/>
        </authorList>
    </citation>
    <scope>NUCLEOTIDE SEQUENCE</scope>
    <source>
        <strain evidence="3">Hsosn_3</strain>
        <tissue evidence="3">Leaf</tissue>
    </source>
</reference>
<proteinExistence type="predicted"/>
<reference evidence="3" key="2">
    <citation type="submission" date="2023-05" db="EMBL/GenBank/DDBJ databases">
        <authorList>
            <person name="Schelkunov M.I."/>
        </authorList>
    </citation>
    <scope>NUCLEOTIDE SEQUENCE</scope>
    <source>
        <strain evidence="3">Hsosn_3</strain>
        <tissue evidence="3">Leaf</tissue>
    </source>
</reference>
<accession>A0AAD8GYZ5</accession>
<dbReference type="InterPro" id="IPR013087">
    <property type="entry name" value="Znf_C2H2_type"/>
</dbReference>
<dbReference type="PANTHER" id="PTHR47487:SF8">
    <property type="entry name" value="OS08G0270900 PROTEIN"/>
    <property type="match status" value="1"/>
</dbReference>
<protein>
    <recommendedName>
        <fullName evidence="2">C2H2-type domain-containing protein</fullName>
    </recommendedName>
</protein>
<dbReference type="InterPro" id="IPR036236">
    <property type="entry name" value="Znf_C2H2_sf"/>
</dbReference>
<feature type="domain" description="C2H2-type" evidence="2">
    <location>
        <begin position="388"/>
        <end position="412"/>
    </location>
</feature>
<evidence type="ECO:0000313" key="3">
    <source>
        <dbReference type="EMBL" id="KAK1357892.1"/>
    </source>
</evidence>
<dbReference type="AlphaFoldDB" id="A0AAD8GYZ5"/>
<evidence type="ECO:0000259" key="2">
    <source>
        <dbReference type="Pfam" id="PF12874"/>
    </source>
</evidence>
<evidence type="ECO:0000313" key="4">
    <source>
        <dbReference type="Proteomes" id="UP001237642"/>
    </source>
</evidence>
<gene>
    <name evidence="3" type="ORF">POM88_051148</name>
</gene>
<dbReference type="Proteomes" id="UP001237642">
    <property type="component" value="Unassembled WGS sequence"/>
</dbReference>
<dbReference type="SUPFAM" id="SSF57667">
    <property type="entry name" value="beta-beta-alpha zinc fingers"/>
    <property type="match status" value="1"/>
</dbReference>
<name>A0AAD8GYZ5_9APIA</name>
<dbReference type="Pfam" id="PF12874">
    <property type="entry name" value="zf-met"/>
    <property type="match status" value="1"/>
</dbReference>
<dbReference type="EMBL" id="JAUIZM010000011">
    <property type="protein sequence ID" value="KAK1357892.1"/>
    <property type="molecule type" value="Genomic_DNA"/>
</dbReference>
<sequence length="420" mass="46729">MFTFRSRYECVSAFIVSDKIFDKDGKRETEKTVMRERLSASCLLRIHLEKEVIKDMALQWGKSFMPSENLEAENGSISEPRNGRIFCEDQRRELEKRVIGEELLSSWFHEKELEEEVMTELFWEDVKLQRGKDSIASGYPKGTSDTCDKPHTDLQKRVHMQYKGEGSALASHVQCPISSNGQDWNDQNPDNHKDGGLTGSLPIQRSPRAANNTNPEMFIGLGKGAMTPLGPISLNGQDWNEQSPGNHTDGGLAGSVPIQHSLRAPNYTNPKILNSLGKGTMTPGKIEGSTLVTYVQGPISLNGQDWNDQRPGNHTDGGLTGSLPIQRSPRAPNNTNPEMLFGLGKEAMTPLVSAVKECASQREDSVNTLLTGGYDETAGKMITKRKRWECDLCNVITNTESCLKEHLNGKRHFKKLKASR</sequence>
<dbReference type="Gene3D" id="3.30.160.60">
    <property type="entry name" value="Classic Zinc Finger"/>
    <property type="match status" value="1"/>
</dbReference>